<dbReference type="Proteomes" id="UP001597058">
    <property type="component" value="Unassembled WGS sequence"/>
</dbReference>
<accession>A0ABW3XMM4</accession>
<gene>
    <name evidence="1" type="ORF">ACFQ5X_28405</name>
</gene>
<evidence type="ECO:0000313" key="1">
    <source>
        <dbReference type="EMBL" id="MFD1309769.1"/>
    </source>
</evidence>
<comment type="caution">
    <text evidence="1">The sequence shown here is derived from an EMBL/GenBank/DDBJ whole genome shotgun (WGS) entry which is preliminary data.</text>
</comment>
<organism evidence="1 2">
    <name type="scientific">Streptomyces kaempferi</name>
    <dbReference type="NCBI Taxonomy" id="333725"/>
    <lineage>
        <taxon>Bacteria</taxon>
        <taxon>Bacillati</taxon>
        <taxon>Actinomycetota</taxon>
        <taxon>Actinomycetes</taxon>
        <taxon>Kitasatosporales</taxon>
        <taxon>Streptomycetaceae</taxon>
        <taxon>Streptomyces</taxon>
    </lineage>
</organism>
<protein>
    <submittedName>
        <fullName evidence="1">Uncharacterized protein</fullName>
    </submittedName>
</protein>
<proteinExistence type="predicted"/>
<name>A0ABW3XMM4_9ACTN</name>
<dbReference type="RefSeq" id="WP_381329173.1">
    <property type="nucleotide sequence ID" value="NZ_JBHTMM010000041.1"/>
</dbReference>
<evidence type="ECO:0000313" key="2">
    <source>
        <dbReference type="Proteomes" id="UP001597058"/>
    </source>
</evidence>
<dbReference type="EMBL" id="JBHTMM010000041">
    <property type="protein sequence ID" value="MFD1309769.1"/>
    <property type="molecule type" value="Genomic_DNA"/>
</dbReference>
<keyword evidence="2" id="KW-1185">Reference proteome</keyword>
<reference evidence="2" key="1">
    <citation type="journal article" date="2019" name="Int. J. Syst. Evol. Microbiol.">
        <title>The Global Catalogue of Microorganisms (GCM) 10K type strain sequencing project: providing services to taxonomists for standard genome sequencing and annotation.</title>
        <authorList>
            <consortium name="The Broad Institute Genomics Platform"/>
            <consortium name="The Broad Institute Genome Sequencing Center for Infectious Disease"/>
            <person name="Wu L."/>
            <person name="Ma J."/>
        </authorList>
    </citation>
    <scope>NUCLEOTIDE SEQUENCE [LARGE SCALE GENOMIC DNA]</scope>
    <source>
        <strain evidence="2">CGMCC 4.7020</strain>
    </source>
</reference>
<sequence>MTQLPLAIDWHDVDHNATWRDDPDLDPDPRLHDLRGQGLTARQLHTIKDIEPRGDYL</sequence>